<dbReference type="Pfam" id="PF13193">
    <property type="entry name" value="AMP-binding_C"/>
    <property type="match status" value="1"/>
</dbReference>
<dbReference type="NCBIfam" id="TIGR03098">
    <property type="entry name" value="ligase_PEP_1"/>
    <property type="match status" value="1"/>
</dbReference>
<dbReference type="EMBL" id="CP011801">
    <property type="protein sequence ID" value="ALA59778.1"/>
    <property type="molecule type" value="Genomic_DNA"/>
</dbReference>
<dbReference type="InterPro" id="IPR025110">
    <property type="entry name" value="AMP-bd_C"/>
</dbReference>
<dbReference type="InterPro" id="IPR020459">
    <property type="entry name" value="AMP-binding"/>
</dbReference>
<evidence type="ECO:0000313" key="4">
    <source>
        <dbReference type="Proteomes" id="UP000069205"/>
    </source>
</evidence>
<dbReference type="PANTHER" id="PTHR43767">
    <property type="entry name" value="LONG-CHAIN-FATTY-ACID--COA LIGASE"/>
    <property type="match status" value="1"/>
</dbReference>
<dbReference type="SUPFAM" id="SSF56801">
    <property type="entry name" value="Acetyl-CoA synthetase-like"/>
    <property type="match status" value="1"/>
</dbReference>
<evidence type="ECO:0000259" key="1">
    <source>
        <dbReference type="Pfam" id="PF00501"/>
    </source>
</evidence>
<dbReference type="AlphaFoldDB" id="A0A0K2GFN8"/>
<keyword evidence="4" id="KW-1185">Reference proteome</keyword>
<dbReference type="GO" id="GO:0016877">
    <property type="term" value="F:ligase activity, forming carbon-sulfur bonds"/>
    <property type="evidence" value="ECO:0007669"/>
    <property type="project" value="UniProtKB-ARBA"/>
</dbReference>
<organism evidence="3 4">
    <name type="scientific">Nitrospira moscoviensis</name>
    <dbReference type="NCBI Taxonomy" id="42253"/>
    <lineage>
        <taxon>Bacteria</taxon>
        <taxon>Pseudomonadati</taxon>
        <taxon>Nitrospirota</taxon>
        <taxon>Nitrospiria</taxon>
        <taxon>Nitrospirales</taxon>
        <taxon>Nitrospiraceae</taxon>
        <taxon>Nitrospira</taxon>
    </lineage>
</organism>
<dbReference type="InterPro" id="IPR017529">
    <property type="entry name" value="AcylCoA_ligase_PEP_1"/>
</dbReference>
<dbReference type="PROSITE" id="PS00455">
    <property type="entry name" value="AMP_BINDING"/>
    <property type="match status" value="1"/>
</dbReference>
<dbReference type="Gene3D" id="3.40.50.12780">
    <property type="entry name" value="N-terminal domain of ligase-like"/>
    <property type="match status" value="1"/>
</dbReference>
<dbReference type="InterPro" id="IPR045851">
    <property type="entry name" value="AMP-bd_C_sf"/>
</dbReference>
<proteinExistence type="predicted"/>
<dbReference type="PRINTS" id="PR00154">
    <property type="entry name" value="AMPBINDING"/>
</dbReference>
<protein>
    <submittedName>
        <fullName evidence="3">Long-chain fatty acid-CoA ligase</fullName>
    </submittedName>
</protein>
<accession>A0A0K2GFN8</accession>
<gene>
    <name evidence="3" type="primary">fadD</name>
    <name evidence="3" type="ORF">NITMOv2_3386</name>
</gene>
<dbReference type="InterPro" id="IPR020845">
    <property type="entry name" value="AMP-binding_CS"/>
</dbReference>
<dbReference type="Gene3D" id="3.30.300.30">
    <property type="match status" value="1"/>
</dbReference>
<dbReference type="PATRIC" id="fig|42253.5.peg.3340"/>
<evidence type="ECO:0000259" key="2">
    <source>
        <dbReference type="Pfam" id="PF13193"/>
    </source>
</evidence>
<dbReference type="RefSeq" id="WP_053380733.1">
    <property type="nucleotide sequence ID" value="NZ_CP011801.1"/>
</dbReference>
<dbReference type="STRING" id="42253.NITMOv2_3386"/>
<feature type="domain" description="AMP-binding enzyme C-terminal" evidence="2">
    <location>
        <begin position="436"/>
        <end position="511"/>
    </location>
</feature>
<name>A0A0K2GFN8_NITMO</name>
<dbReference type="InterPro" id="IPR042099">
    <property type="entry name" value="ANL_N_sf"/>
</dbReference>
<evidence type="ECO:0000313" key="3">
    <source>
        <dbReference type="EMBL" id="ALA59778.1"/>
    </source>
</evidence>
<dbReference type="KEGG" id="nmv:NITMOv2_3386"/>
<keyword evidence="3" id="KW-0436">Ligase</keyword>
<dbReference type="PANTHER" id="PTHR43767:SF10">
    <property type="entry name" value="SURFACTIN SYNTHASE SUBUNIT 1"/>
    <property type="match status" value="1"/>
</dbReference>
<dbReference type="Proteomes" id="UP000069205">
    <property type="component" value="Chromosome"/>
</dbReference>
<sequence>MDFLLHHMLRTSAVRDPNKEALVHGSIRLSYRQVAERCAGLAVGLRAAGVRRGDRIGIFLEPSVPQVLSIFGISQAGGVYVPINQVLFPEQVAHIARDCGMTGLITTKQKLAALLPLLRDIPTFKFLVLDESVSKDDIPLPVHVFDELCRLQCPAQWKETSIEKDLAAILYTSGSTGKPKGVMLSHAQIMAGASIVSTYLEITERDRILAVLPFSFDAGMNQLTTAFQQGATLVLATFVFAREIVQMLAKEQITGLAGVPTLWSLLAQPSSTLHKTKLPHLRYITNTGGAMPQPVLKTLRQVLPTTNIVLMYGLTEAFRSTYLPPEQLDRRPTSMGKAIPNTEILVVNEQGQPCKPGEVGELVHRGPTVSMGYWGQPELTAKVLRPHPFLPKELGDQERVCYSGDLVTMDDEGFLYFVGRRDTMIKSSGFRISPTEVEEALFSCGKLKGAAVIGIPDEVMGQTIKAFVVVKDGETTTAHDMLAHCGEKLPRHMVPKAVEILSDLPKTASGKVDYPALRRREGLTA</sequence>
<dbReference type="Pfam" id="PF00501">
    <property type="entry name" value="AMP-binding"/>
    <property type="match status" value="1"/>
</dbReference>
<dbReference type="InterPro" id="IPR050237">
    <property type="entry name" value="ATP-dep_AMP-bd_enzyme"/>
</dbReference>
<reference evidence="3 4" key="1">
    <citation type="journal article" date="2015" name="Proc. Natl. Acad. Sci. U.S.A.">
        <title>Expanded metabolic versatility of ubiquitous nitrite-oxidizing bacteria from the genus Nitrospira.</title>
        <authorList>
            <person name="Koch H."/>
            <person name="Lucker S."/>
            <person name="Albertsen M."/>
            <person name="Kitzinger K."/>
            <person name="Herbold C."/>
            <person name="Spieck E."/>
            <person name="Nielsen P.H."/>
            <person name="Wagner M."/>
            <person name="Daims H."/>
        </authorList>
    </citation>
    <scope>NUCLEOTIDE SEQUENCE [LARGE SCALE GENOMIC DNA]</scope>
    <source>
        <strain evidence="3 4">NSP M-1</strain>
    </source>
</reference>
<dbReference type="InterPro" id="IPR000873">
    <property type="entry name" value="AMP-dep_synth/lig_dom"/>
</dbReference>
<feature type="domain" description="AMP-dependent synthetase/ligase" evidence="1">
    <location>
        <begin position="10"/>
        <end position="374"/>
    </location>
</feature>